<dbReference type="Gene3D" id="1.20.1250.20">
    <property type="entry name" value="MFS general substrate transporter like domains"/>
    <property type="match status" value="1"/>
</dbReference>
<reference evidence="2 3" key="1">
    <citation type="submission" date="2018-11" db="EMBL/GenBank/DDBJ databases">
        <authorList>
            <consortium name="Pathogen Informatics"/>
        </authorList>
    </citation>
    <scope>NUCLEOTIDE SEQUENCE [LARGE SCALE GENOMIC DNA]</scope>
    <source>
        <strain evidence="2 3">Egypt</strain>
    </source>
</reference>
<name>A0A3P8I6F5_9TREM</name>
<gene>
    <name evidence="2" type="ORF">ECPE_LOCUS12662</name>
</gene>
<dbReference type="Pfam" id="PF07690">
    <property type="entry name" value="MFS_1"/>
    <property type="match status" value="1"/>
</dbReference>
<dbReference type="InterPro" id="IPR027197">
    <property type="entry name" value="SLC43A3"/>
</dbReference>
<evidence type="ECO:0008006" key="4">
    <source>
        <dbReference type="Google" id="ProtNLM"/>
    </source>
</evidence>
<evidence type="ECO:0000256" key="1">
    <source>
        <dbReference type="SAM" id="Phobius"/>
    </source>
</evidence>
<feature type="transmembrane region" description="Helical" evidence="1">
    <location>
        <begin position="147"/>
        <end position="167"/>
    </location>
</feature>
<keyword evidence="1" id="KW-0472">Membrane</keyword>
<organism evidence="2 3">
    <name type="scientific">Echinostoma caproni</name>
    <dbReference type="NCBI Taxonomy" id="27848"/>
    <lineage>
        <taxon>Eukaryota</taxon>
        <taxon>Metazoa</taxon>
        <taxon>Spiralia</taxon>
        <taxon>Lophotrochozoa</taxon>
        <taxon>Platyhelminthes</taxon>
        <taxon>Trematoda</taxon>
        <taxon>Digenea</taxon>
        <taxon>Plagiorchiida</taxon>
        <taxon>Echinostomata</taxon>
        <taxon>Echinostomatoidea</taxon>
        <taxon>Echinostomatidae</taxon>
        <taxon>Echinostoma</taxon>
    </lineage>
</organism>
<sequence length="308" mass="34356">MDNCIRWRHRKWVFLVLAVIEMICFGGFHYGYNALKEDYKNMSVFAEHCTENDCTKQDLMFDYAFNAWVNTQAVLISGAGLIMDKVGLRFLKLLAVAIYFIGTLMFAFTNGATSALLFPAGMFMGLGSVSSLICNHQISAMFPSVQGLVIALFSGAFDSSTVVTFVISKIAPEISLKTSFIAVAVGALVLGTFMGLFVMTQWVSDMGRKSSSSHEEKNVEDVIGDFPMKDVTGTAALDVDAKLQEIINKRFPSIKSESANVFFDKLEMWKEIKEIIDENINPRLDIMFQSVKGFSSSLFILYLVKTRF</sequence>
<dbReference type="OrthoDB" id="330047at2759"/>
<feature type="transmembrane region" description="Helical" evidence="1">
    <location>
        <begin position="179"/>
        <end position="199"/>
    </location>
</feature>
<dbReference type="PANTHER" id="PTHR20765:SF1">
    <property type="entry name" value="EQUILIBRATIVE NUCLEOBASE TRANSPORTER 1"/>
    <property type="match status" value="1"/>
</dbReference>
<evidence type="ECO:0000313" key="2">
    <source>
        <dbReference type="EMBL" id="VDP89934.1"/>
    </source>
</evidence>
<keyword evidence="1" id="KW-1133">Transmembrane helix</keyword>
<feature type="transmembrane region" description="Helical" evidence="1">
    <location>
        <begin position="65"/>
        <end position="83"/>
    </location>
</feature>
<accession>A0A3P8I6F5</accession>
<evidence type="ECO:0000313" key="3">
    <source>
        <dbReference type="Proteomes" id="UP000272942"/>
    </source>
</evidence>
<dbReference type="GO" id="GO:0022857">
    <property type="term" value="F:transmembrane transporter activity"/>
    <property type="evidence" value="ECO:0007669"/>
    <property type="project" value="InterPro"/>
</dbReference>
<dbReference type="EMBL" id="UZAN01053353">
    <property type="protein sequence ID" value="VDP89934.1"/>
    <property type="molecule type" value="Genomic_DNA"/>
</dbReference>
<dbReference type="InterPro" id="IPR011701">
    <property type="entry name" value="MFS"/>
</dbReference>
<dbReference type="InterPro" id="IPR036259">
    <property type="entry name" value="MFS_trans_sf"/>
</dbReference>
<keyword evidence="1" id="KW-0812">Transmembrane</keyword>
<feature type="transmembrane region" description="Helical" evidence="1">
    <location>
        <begin position="12"/>
        <end position="32"/>
    </location>
</feature>
<dbReference type="PANTHER" id="PTHR20765">
    <property type="entry name" value="SOLUTE CARRIER FAMILY 43 MEMBER 3-RELATED"/>
    <property type="match status" value="1"/>
</dbReference>
<proteinExistence type="predicted"/>
<protein>
    <recommendedName>
        <fullName evidence="4">MFS domain-containing protein</fullName>
    </recommendedName>
</protein>
<dbReference type="SUPFAM" id="SSF103473">
    <property type="entry name" value="MFS general substrate transporter"/>
    <property type="match status" value="1"/>
</dbReference>
<dbReference type="Proteomes" id="UP000272942">
    <property type="component" value="Unassembled WGS sequence"/>
</dbReference>
<feature type="transmembrane region" description="Helical" evidence="1">
    <location>
        <begin position="90"/>
        <end position="109"/>
    </location>
</feature>
<keyword evidence="3" id="KW-1185">Reference proteome</keyword>
<dbReference type="AlphaFoldDB" id="A0A3P8I6F5"/>